<sequence length="82" mass="9295">MDDLAVQFLLLNGDEADLFDDDDGAQVLAAALIAGIKISQQESIDTRNPHRLYLCRPQLLPNPRVDTPWQVLYRSQNDRAFI</sequence>
<protein>
    <submittedName>
        <fullName evidence="1">Uncharacterized protein</fullName>
    </submittedName>
</protein>
<organism evidence="1 2">
    <name type="scientific">Suillus luteus UH-Slu-Lm8-n1</name>
    <dbReference type="NCBI Taxonomy" id="930992"/>
    <lineage>
        <taxon>Eukaryota</taxon>
        <taxon>Fungi</taxon>
        <taxon>Dikarya</taxon>
        <taxon>Basidiomycota</taxon>
        <taxon>Agaricomycotina</taxon>
        <taxon>Agaricomycetes</taxon>
        <taxon>Agaricomycetidae</taxon>
        <taxon>Boletales</taxon>
        <taxon>Suillineae</taxon>
        <taxon>Suillaceae</taxon>
        <taxon>Suillus</taxon>
    </lineage>
</organism>
<dbReference type="AlphaFoldDB" id="A0A0D0APY5"/>
<proteinExistence type="predicted"/>
<feature type="non-terminal residue" evidence="1">
    <location>
        <position position="82"/>
    </location>
</feature>
<dbReference type="EMBL" id="KN835829">
    <property type="protein sequence ID" value="KIK33993.1"/>
    <property type="molecule type" value="Genomic_DNA"/>
</dbReference>
<evidence type="ECO:0000313" key="2">
    <source>
        <dbReference type="Proteomes" id="UP000054485"/>
    </source>
</evidence>
<keyword evidence="2" id="KW-1185">Reference proteome</keyword>
<dbReference type="InParanoid" id="A0A0D0APY5"/>
<dbReference type="Proteomes" id="UP000054485">
    <property type="component" value="Unassembled WGS sequence"/>
</dbReference>
<gene>
    <name evidence="1" type="ORF">CY34DRAFT_98709</name>
</gene>
<reference evidence="1 2" key="1">
    <citation type="submission" date="2014-04" db="EMBL/GenBank/DDBJ databases">
        <authorList>
            <consortium name="DOE Joint Genome Institute"/>
            <person name="Kuo A."/>
            <person name="Ruytinx J."/>
            <person name="Rineau F."/>
            <person name="Colpaert J."/>
            <person name="Kohler A."/>
            <person name="Nagy L.G."/>
            <person name="Floudas D."/>
            <person name="Copeland A."/>
            <person name="Barry K.W."/>
            <person name="Cichocki N."/>
            <person name="Veneault-Fourrey C."/>
            <person name="LaButti K."/>
            <person name="Lindquist E.A."/>
            <person name="Lipzen A."/>
            <person name="Lundell T."/>
            <person name="Morin E."/>
            <person name="Murat C."/>
            <person name="Sun H."/>
            <person name="Tunlid A."/>
            <person name="Henrissat B."/>
            <person name="Grigoriev I.V."/>
            <person name="Hibbett D.S."/>
            <person name="Martin F."/>
            <person name="Nordberg H.P."/>
            <person name="Cantor M.N."/>
            <person name="Hua S.X."/>
        </authorList>
    </citation>
    <scope>NUCLEOTIDE SEQUENCE [LARGE SCALE GENOMIC DNA]</scope>
    <source>
        <strain evidence="1 2">UH-Slu-Lm8-n1</strain>
    </source>
</reference>
<evidence type="ECO:0000313" key="1">
    <source>
        <dbReference type="EMBL" id="KIK33993.1"/>
    </source>
</evidence>
<dbReference type="OrthoDB" id="78198at2759"/>
<dbReference type="HOGENOM" id="CLU_2564818_0_0_1"/>
<accession>A0A0D0APY5</accession>
<reference evidence="2" key="2">
    <citation type="submission" date="2015-01" db="EMBL/GenBank/DDBJ databases">
        <title>Evolutionary Origins and Diversification of the Mycorrhizal Mutualists.</title>
        <authorList>
            <consortium name="DOE Joint Genome Institute"/>
            <consortium name="Mycorrhizal Genomics Consortium"/>
            <person name="Kohler A."/>
            <person name="Kuo A."/>
            <person name="Nagy L.G."/>
            <person name="Floudas D."/>
            <person name="Copeland A."/>
            <person name="Barry K.W."/>
            <person name="Cichocki N."/>
            <person name="Veneault-Fourrey C."/>
            <person name="LaButti K."/>
            <person name="Lindquist E.A."/>
            <person name="Lipzen A."/>
            <person name="Lundell T."/>
            <person name="Morin E."/>
            <person name="Murat C."/>
            <person name="Riley R."/>
            <person name="Ohm R."/>
            <person name="Sun H."/>
            <person name="Tunlid A."/>
            <person name="Henrissat B."/>
            <person name="Grigoriev I.V."/>
            <person name="Hibbett D.S."/>
            <person name="Martin F."/>
        </authorList>
    </citation>
    <scope>NUCLEOTIDE SEQUENCE [LARGE SCALE GENOMIC DNA]</scope>
    <source>
        <strain evidence="2">UH-Slu-Lm8-n1</strain>
    </source>
</reference>
<name>A0A0D0APY5_9AGAM</name>